<dbReference type="InterPro" id="IPR001296">
    <property type="entry name" value="Glyco_trans_1"/>
</dbReference>
<feature type="domain" description="Glycosyl transferase family 1" evidence="1">
    <location>
        <begin position="71"/>
        <end position="234"/>
    </location>
</feature>
<dbReference type="RefSeq" id="WP_008702517.1">
    <property type="nucleotide sequence ID" value="NZ_ANOG01000737.1"/>
</dbReference>
<dbReference type="EMBL" id="ANOG01000737">
    <property type="protein sequence ID" value="EMI17881.1"/>
    <property type="molecule type" value="Genomic_DNA"/>
</dbReference>
<dbReference type="EC" id="2.4.-.-" evidence="2"/>
<dbReference type="Gene3D" id="3.40.50.2000">
    <property type="entry name" value="Glycogen Phosphorylase B"/>
    <property type="match status" value="2"/>
</dbReference>
<evidence type="ECO:0000313" key="3">
    <source>
        <dbReference type="Proteomes" id="UP000011991"/>
    </source>
</evidence>
<dbReference type="SUPFAM" id="SSF53756">
    <property type="entry name" value="UDP-Glycosyltransferase/glycogen phosphorylase"/>
    <property type="match status" value="1"/>
</dbReference>
<dbReference type="PANTHER" id="PTHR46401">
    <property type="entry name" value="GLYCOSYLTRANSFERASE WBBK-RELATED"/>
    <property type="match status" value="1"/>
</dbReference>
<accession>M5RFM3</accession>
<gene>
    <name evidence="2" type="ORF">RMSM_05167</name>
</gene>
<reference evidence="2 3" key="1">
    <citation type="journal article" date="2013" name="Mar. Genomics">
        <title>Expression of sulfatases in Rhodopirellula baltica and the diversity of sulfatases in the genus Rhodopirellula.</title>
        <authorList>
            <person name="Wegner C.E."/>
            <person name="Richter-Heitmann T."/>
            <person name="Klindworth A."/>
            <person name="Klockow C."/>
            <person name="Richter M."/>
            <person name="Achstetter T."/>
            <person name="Glockner F.O."/>
            <person name="Harder J."/>
        </authorList>
    </citation>
    <scope>NUCLEOTIDE SEQUENCE [LARGE SCALE GENOMIC DNA]</scope>
    <source>
        <strain evidence="2 3">SM1</strain>
    </source>
</reference>
<dbReference type="AlphaFoldDB" id="M5RFM3"/>
<keyword evidence="2" id="KW-0328">Glycosyltransferase</keyword>
<name>M5RFM3_9BACT</name>
<dbReference type="Pfam" id="PF00534">
    <property type="entry name" value="Glycos_transf_1"/>
    <property type="match status" value="1"/>
</dbReference>
<keyword evidence="3" id="KW-1185">Reference proteome</keyword>
<proteinExistence type="predicted"/>
<protein>
    <submittedName>
        <fullName evidence="2">Glycosyl transferase group 1</fullName>
        <ecNumber evidence="2">2.4.-.-</ecNumber>
    </submittedName>
</protein>
<keyword evidence="2" id="KW-0808">Transferase</keyword>
<dbReference type="Proteomes" id="UP000011991">
    <property type="component" value="Unassembled WGS sequence"/>
</dbReference>
<evidence type="ECO:0000259" key="1">
    <source>
        <dbReference type="Pfam" id="PF00534"/>
    </source>
</evidence>
<dbReference type="PATRIC" id="fig|1265738.3.peg.5193"/>
<comment type="caution">
    <text evidence="2">The sequence shown here is derived from an EMBL/GenBank/DDBJ whole genome shotgun (WGS) entry which is preliminary data.</text>
</comment>
<evidence type="ECO:0000313" key="2">
    <source>
        <dbReference type="EMBL" id="EMI17881.1"/>
    </source>
</evidence>
<dbReference type="GO" id="GO:0016757">
    <property type="term" value="F:glycosyltransferase activity"/>
    <property type="evidence" value="ECO:0007669"/>
    <property type="project" value="UniProtKB-KW"/>
</dbReference>
<dbReference type="OrthoDB" id="283384at2"/>
<sequence length="255" mass="28802">MTREVPKTITQQFIGMLQRRAYAKAQRSADLMTYNSHYMRNLYRQNANADAEHSEVVYQAIGDSAHIAAREQQIQRSPNTILAVSGMAAWKGADQLVLALKRLRQQGIDAKLRLVGPWPDPSYKRLVLDLISESKLQEHVSITGKVPRKQLYEEMAAARVFALPSRCESFGIPAVEAQVFGTPVIGSSTTAMAEIGGLGGEYCDPWDLDALVRLLTRHLTDQRHWQLFSDAARENALKYRWDVCSRPLLRMFMLV</sequence>
<dbReference type="PANTHER" id="PTHR46401:SF8">
    <property type="entry name" value="BLL6006 PROTEIN"/>
    <property type="match status" value="1"/>
</dbReference>
<organism evidence="2 3">
    <name type="scientific">Rhodopirellula maiorica SM1</name>
    <dbReference type="NCBI Taxonomy" id="1265738"/>
    <lineage>
        <taxon>Bacteria</taxon>
        <taxon>Pseudomonadati</taxon>
        <taxon>Planctomycetota</taxon>
        <taxon>Planctomycetia</taxon>
        <taxon>Pirellulales</taxon>
        <taxon>Pirellulaceae</taxon>
        <taxon>Novipirellula</taxon>
    </lineage>
</organism>